<protein>
    <submittedName>
        <fullName evidence="1">Uncharacterized protein</fullName>
    </submittedName>
</protein>
<evidence type="ECO:0000313" key="2">
    <source>
        <dbReference type="Proteomes" id="UP000076858"/>
    </source>
</evidence>
<dbReference type="EMBL" id="LRGB01000642">
    <property type="protein sequence ID" value="KZS17156.1"/>
    <property type="molecule type" value="Genomic_DNA"/>
</dbReference>
<evidence type="ECO:0000313" key="1">
    <source>
        <dbReference type="EMBL" id="KZS17156.1"/>
    </source>
</evidence>
<gene>
    <name evidence="1" type="ORF">APZ42_016741</name>
</gene>
<name>A0A165A451_9CRUS</name>
<dbReference type="Proteomes" id="UP000076858">
    <property type="component" value="Unassembled WGS sequence"/>
</dbReference>
<keyword evidence="2" id="KW-1185">Reference proteome</keyword>
<sequence>MCELFGKYFISLLPLPPVRKRRDLLWKGRLLNSQMSQFFQVMSHAPKVEEILFFQRWRDTIVLASRQFLSINIHFICVFCFFRATHRKNSTANKKGDEGESITRNTWFRTFWSM</sequence>
<dbReference type="AlphaFoldDB" id="A0A165A451"/>
<comment type="caution">
    <text evidence="1">The sequence shown here is derived from an EMBL/GenBank/DDBJ whole genome shotgun (WGS) entry which is preliminary data.</text>
</comment>
<reference evidence="1 2" key="1">
    <citation type="submission" date="2016-03" db="EMBL/GenBank/DDBJ databases">
        <title>EvidentialGene: Evidence-directed Construction of Genes on Genomes.</title>
        <authorList>
            <person name="Gilbert D.G."/>
            <person name="Choi J.-H."/>
            <person name="Mockaitis K."/>
            <person name="Colbourne J."/>
            <person name="Pfrender M."/>
        </authorList>
    </citation>
    <scope>NUCLEOTIDE SEQUENCE [LARGE SCALE GENOMIC DNA]</scope>
    <source>
        <strain evidence="1 2">Xinb3</strain>
        <tissue evidence="1">Complete organism</tissue>
    </source>
</reference>
<organism evidence="1 2">
    <name type="scientific">Daphnia magna</name>
    <dbReference type="NCBI Taxonomy" id="35525"/>
    <lineage>
        <taxon>Eukaryota</taxon>
        <taxon>Metazoa</taxon>
        <taxon>Ecdysozoa</taxon>
        <taxon>Arthropoda</taxon>
        <taxon>Crustacea</taxon>
        <taxon>Branchiopoda</taxon>
        <taxon>Diplostraca</taxon>
        <taxon>Cladocera</taxon>
        <taxon>Anomopoda</taxon>
        <taxon>Daphniidae</taxon>
        <taxon>Daphnia</taxon>
    </lineage>
</organism>
<proteinExistence type="predicted"/>
<accession>A0A165A451</accession>